<evidence type="ECO:0000259" key="4">
    <source>
        <dbReference type="Pfam" id="PF04536"/>
    </source>
</evidence>
<evidence type="ECO:0000256" key="1">
    <source>
        <dbReference type="SAM" id="MobiDB-lite"/>
    </source>
</evidence>
<protein>
    <recommendedName>
        <fullName evidence="4">TPM domain-containing protein</fullName>
    </recommendedName>
</protein>
<dbReference type="Gene3D" id="3.10.310.50">
    <property type="match status" value="1"/>
</dbReference>
<feature type="transmembrane region" description="Helical" evidence="2">
    <location>
        <begin position="183"/>
        <end position="205"/>
    </location>
</feature>
<sequence length="273" mass="30311">MKGLFKNKRIITLCAGMAAAIFMSAPLCNEVYAQNAQVRSGEYGFVYDDGDLLTDEEEKNLQEKLEEVGSAHDVQIAVVTTDSYSQYTIEEYADDMMDSGELGMAKGNNDAGILLAVCMDTREFYASTRGEAIQIFTDNNLYSLEDKYTPYLSSGDYARAFDKFADGVDSYCTAYENRDKIPVWKWFVCFLLGLLFGGITVGVMASGMKNVKQNNSAAEYEQKNNVRITGRHDRFIRKSVNRTRKETENRSGGGSTTHRSSSGNTHGGHGGHF</sequence>
<dbReference type="AlphaFoldDB" id="A0A1H9WBR8"/>
<proteinExistence type="predicted"/>
<feature type="chain" id="PRO_5010367862" description="TPM domain-containing protein" evidence="3">
    <location>
        <begin position="34"/>
        <end position="273"/>
    </location>
</feature>
<dbReference type="EMBL" id="FOGJ01000029">
    <property type="protein sequence ID" value="SES31350.1"/>
    <property type="molecule type" value="Genomic_DNA"/>
</dbReference>
<evidence type="ECO:0000256" key="3">
    <source>
        <dbReference type="SAM" id="SignalP"/>
    </source>
</evidence>
<dbReference type="eggNOG" id="COG1512">
    <property type="taxonomic scope" value="Bacteria"/>
</dbReference>
<evidence type="ECO:0000313" key="6">
    <source>
        <dbReference type="Proteomes" id="UP000182584"/>
    </source>
</evidence>
<organism evidence="5 6">
    <name type="scientific">Butyrivibrio fibrisolvens</name>
    <dbReference type="NCBI Taxonomy" id="831"/>
    <lineage>
        <taxon>Bacteria</taxon>
        <taxon>Bacillati</taxon>
        <taxon>Bacillota</taxon>
        <taxon>Clostridia</taxon>
        <taxon>Lachnospirales</taxon>
        <taxon>Lachnospiraceae</taxon>
        <taxon>Butyrivibrio</taxon>
    </lineage>
</organism>
<feature type="region of interest" description="Disordered" evidence="1">
    <location>
        <begin position="237"/>
        <end position="273"/>
    </location>
</feature>
<keyword evidence="2" id="KW-0472">Membrane</keyword>
<keyword evidence="2" id="KW-0812">Transmembrane</keyword>
<reference evidence="5 6" key="1">
    <citation type="submission" date="2016-10" db="EMBL/GenBank/DDBJ databases">
        <authorList>
            <person name="de Groot N.N."/>
        </authorList>
    </citation>
    <scope>NUCLEOTIDE SEQUENCE [LARGE SCALE GENOMIC DNA]</scope>
    <source>
        <strain evidence="5 6">AR40</strain>
    </source>
</reference>
<gene>
    <name evidence="5" type="ORF">SAMN04487884_1299</name>
</gene>
<accession>A0A1H9WBR8</accession>
<dbReference type="Pfam" id="PF04536">
    <property type="entry name" value="TPM_phosphatase"/>
    <property type="match status" value="1"/>
</dbReference>
<keyword evidence="2" id="KW-1133">Transmembrane helix</keyword>
<evidence type="ECO:0000313" key="5">
    <source>
        <dbReference type="EMBL" id="SES31350.1"/>
    </source>
</evidence>
<feature type="signal peptide" evidence="3">
    <location>
        <begin position="1"/>
        <end position="33"/>
    </location>
</feature>
<dbReference type="Proteomes" id="UP000182584">
    <property type="component" value="Unassembled WGS sequence"/>
</dbReference>
<dbReference type="RefSeq" id="WP_074758254.1">
    <property type="nucleotide sequence ID" value="NZ_FOGJ01000029.1"/>
</dbReference>
<evidence type="ECO:0000256" key="2">
    <source>
        <dbReference type="SAM" id="Phobius"/>
    </source>
</evidence>
<name>A0A1H9WBR8_BUTFI</name>
<feature type="domain" description="TPM" evidence="4">
    <location>
        <begin position="46"/>
        <end position="169"/>
    </location>
</feature>
<keyword evidence="3" id="KW-0732">Signal</keyword>
<dbReference type="OrthoDB" id="9806054at2"/>
<dbReference type="InterPro" id="IPR007621">
    <property type="entry name" value="TPM_dom"/>
</dbReference>